<accession>A0ABW4VI95</accession>
<keyword evidence="9" id="KW-1185">Reference proteome</keyword>
<proteinExistence type="predicted"/>
<evidence type="ECO:0000256" key="5">
    <source>
        <dbReference type="ARBA" id="ARBA00023136"/>
    </source>
</evidence>
<evidence type="ECO:0000256" key="3">
    <source>
        <dbReference type="ARBA" id="ARBA00022692"/>
    </source>
</evidence>
<keyword evidence="4 6" id="KW-1133">Transmembrane helix</keyword>
<keyword evidence="2" id="KW-1003">Cell membrane</keyword>
<comment type="caution">
    <text evidence="8">The sequence shown here is derived from an EMBL/GenBank/DDBJ whole genome shotgun (WGS) entry which is preliminary data.</text>
</comment>
<gene>
    <name evidence="8" type="ORF">ACFSKL_04600</name>
</gene>
<evidence type="ECO:0000256" key="1">
    <source>
        <dbReference type="ARBA" id="ARBA00004651"/>
    </source>
</evidence>
<dbReference type="Pfam" id="PF13396">
    <property type="entry name" value="PLDc_N"/>
    <property type="match status" value="1"/>
</dbReference>
<feature type="transmembrane region" description="Helical" evidence="6">
    <location>
        <begin position="14"/>
        <end position="35"/>
    </location>
</feature>
<protein>
    <submittedName>
        <fullName evidence="8">PLD nuclease N-terminal domain-containing protein</fullName>
    </submittedName>
</protein>
<feature type="domain" description="Cardiolipin synthase N-terminal" evidence="7">
    <location>
        <begin position="26"/>
        <end position="67"/>
    </location>
</feature>
<name>A0ABW4VI95_9BACT</name>
<feature type="transmembrane region" description="Helical" evidence="6">
    <location>
        <begin position="47"/>
        <end position="67"/>
    </location>
</feature>
<dbReference type="InterPro" id="IPR027379">
    <property type="entry name" value="CLS_N"/>
</dbReference>
<evidence type="ECO:0000256" key="2">
    <source>
        <dbReference type="ARBA" id="ARBA00022475"/>
    </source>
</evidence>
<evidence type="ECO:0000259" key="7">
    <source>
        <dbReference type="Pfam" id="PF13396"/>
    </source>
</evidence>
<evidence type="ECO:0000256" key="4">
    <source>
        <dbReference type="ARBA" id="ARBA00022989"/>
    </source>
</evidence>
<evidence type="ECO:0000256" key="6">
    <source>
        <dbReference type="SAM" id="Phobius"/>
    </source>
</evidence>
<sequence>MNLLFIGELGGRSLLILGFLSFVFFIFWVVTIIDIVKSTFQDPNMKLIWVLVVIFTNPLGTIIYWIVAPSQKGNNNFNNYR</sequence>
<keyword evidence="5 6" id="KW-0472">Membrane</keyword>
<dbReference type="Proteomes" id="UP001597361">
    <property type="component" value="Unassembled WGS sequence"/>
</dbReference>
<keyword evidence="3 6" id="KW-0812">Transmembrane</keyword>
<reference evidence="9" key="1">
    <citation type="journal article" date="2019" name="Int. J. Syst. Evol. Microbiol.">
        <title>The Global Catalogue of Microorganisms (GCM) 10K type strain sequencing project: providing services to taxonomists for standard genome sequencing and annotation.</title>
        <authorList>
            <consortium name="The Broad Institute Genomics Platform"/>
            <consortium name="The Broad Institute Genome Sequencing Center for Infectious Disease"/>
            <person name="Wu L."/>
            <person name="Ma J."/>
        </authorList>
    </citation>
    <scope>NUCLEOTIDE SEQUENCE [LARGE SCALE GENOMIC DNA]</scope>
    <source>
        <strain evidence="9">CGMCC 1.15180</strain>
    </source>
</reference>
<organism evidence="8 9">
    <name type="scientific">Belliella marina</name>
    <dbReference type="NCBI Taxonomy" id="1644146"/>
    <lineage>
        <taxon>Bacteria</taxon>
        <taxon>Pseudomonadati</taxon>
        <taxon>Bacteroidota</taxon>
        <taxon>Cytophagia</taxon>
        <taxon>Cytophagales</taxon>
        <taxon>Cyclobacteriaceae</taxon>
        <taxon>Belliella</taxon>
    </lineage>
</organism>
<dbReference type="EMBL" id="JBHUHR010000015">
    <property type="protein sequence ID" value="MFD2034057.1"/>
    <property type="molecule type" value="Genomic_DNA"/>
</dbReference>
<evidence type="ECO:0000313" key="8">
    <source>
        <dbReference type="EMBL" id="MFD2034057.1"/>
    </source>
</evidence>
<evidence type="ECO:0000313" key="9">
    <source>
        <dbReference type="Proteomes" id="UP001597361"/>
    </source>
</evidence>
<comment type="subcellular location">
    <subcellularLocation>
        <location evidence="1">Cell membrane</location>
        <topology evidence="1">Multi-pass membrane protein</topology>
    </subcellularLocation>
</comment>
<dbReference type="RefSeq" id="WP_376883901.1">
    <property type="nucleotide sequence ID" value="NZ_JBHUHR010000015.1"/>
</dbReference>